<dbReference type="Pfam" id="PF10117">
    <property type="entry name" value="McrBC"/>
    <property type="match status" value="1"/>
</dbReference>
<protein>
    <recommendedName>
        <fullName evidence="3">Restriction endonuclease</fullName>
    </recommendedName>
</protein>
<dbReference type="PANTHER" id="PTHR38733:SF1">
    <property type="entry name" value="TYPE IV METHYL-DIRECTED RESTRICTION ENZYME ECOKMCRBC"/>
    <property type="match status" value="1"/>
</dbReference>
<gene>
    <name evidence="1" type="ORF">NTH_01490</name>
</gene>
<dbReference type="Proteomes" id="UP001342418">
    <property type="component" value="Chromosome"/>
</dbReference>
<proteinExistence type="predicted"/>
<evidence type="ECO:0000313" key="1">
    <source>
        <dbReference type="EMBL" id="UUP17039.1"/>
    </source>
</evidence>
<dbReference type="EMBL" id="CP030941">
    <property type="protein sequence ID" value="UUP17039.1"/>
    <property type="molecule type" value="Genomic_DNA"/>
</dbReference>
<evidence type="ECO:0000313" key="2">
    <source>
        <dbReference type="Proteomes" id="UP001342418"/>
    </source>
</evidence>
<organism evidence="1 2">
    <name type="scientific">Nitratireductor thuwali</name>
    <dbReference type="NCBI Taxonomy" id="2267699"/>
    <lineage>
        <taxon>Bacteria</taxon>
        <taxon>Pseudomonadati</taxon>
        <taxon>Pseudomonadota</taxon>
        <taxon>Alphaproteobacteria</taxon>
        <taxon>Hyphomicrobiales</taxon>
        <taxon>Phyllobacteriaceae</taxon>
        <taxon>Nitratireductor</taxon>
    </lineage>
</organism>
<reference evidence="1 2" key="1">
    <citation type="submission" date="2018-07" db="EMBL/GenBank/DDBJ databases">
        <title>Genome sequence of Nitratireductor thuwali#1536.</title>
        <authorList>
            <person name="Michoud G."/>
            <person name="Merlino G."/>
            <person name="Sefrji F.O."/>
            <person name="Daffonchio D."/>
        </authorList>
    </citation>
    <scope>NUCLEOTIDE SEQUENCE [LARGE SCALE GENOMIC DNA]</scope>
    <source>
        <strain evidence="2">Nit1536</strain>
    </source>
</reference>
<sequence length="212" mass="22647">MGDVQRASPSDLTPRAIADDLRRLPVHHEHYADALMVAHLIVFDLGLSIRSGGGGAILPSILINMAEVFEGYMRRVLADGLSNDGRIEVKDGNKGGDSGAKVLLFDPVQEGLKNPDATPDIIIEVDGKPSLVIDAKYKAAPNVPDRSDVNQVIVYGERYGTARVMVLHAGRPSTELCGSIGGFQVYNGMTNLNATPIEDEEAAFVAAVRALL</sequence>
<keyword evidence="2" id="KW-1185">Reference proteome</keyword>
<name>A0ABY5MJJ4_9HYPH</name>
<dbReference type="PANTHER" id="PTHR38733">
    <property type="entry name" value="PROTEIN MCRC"/>
    <property type="match status" value="1"/>
</dbReference>
<evidence type="ECO:0008006" key="3">
    <source>
        <dbReference type="Google" id="ProtNLM"/>
    </source>
</evidence>
<accession>A0ABY5MJJ4</accession>
<dbReference type="InterPro" id="IPR019292">
    <property type="entry name" value="McrC"/>
</dbReference>